<keyword evidence="3 10" id="KW-0963">Cytoplasm</keyword>
<dbReference type="SUPFAM" id="SSF63418">
    <property type="entry name" value="MurE/MurF N-terminal domain"/>
    <property type="match status" value="1"/>
</dbReference>
<evidence type="ECO:0000313" key="14">
    <source>
        <dbReference type="EMBL" id="MDW0111893.1"/>
    </source>
</evidence>
<evidence type="ECO:0000256" key="11">
    <source>
        <dbReference type="RuleBase" id="RU004135"/>
    </source>
</evidence>
<dbReference type="InterPro" id="IPR035911">
    <property type="entry name" value="MurE/MurF_N"/>
</dbReference>
<evidence type="ECO:0000256" key="9">
    <source>
        <dbReference type="ARBA" id="ARBA00023316"/>
    </source>
</evidence>
<dbReference type="NCBIfam" id="NF001126">
    <property type="entry name" value="PRK00139.1-4"/>
    <property type="match status" value="1"/>
</dbReference>
<comment type="subcellular location">
    <subcellularLocation>
        <location evidence="10 11">Cytoplasm</location>
    </subcellularLocation>
</comment>
<comment type="catalytic activity">
    <reaction evidence="10">
        <text>UDP-N-acetyl-alpha-D-muramoyl-L-alanyl-D-glutamate + meso-2,6-diaminopimelate + ATP = UDP-N-acetyl-alpha-D-muramoyl-L-alanyl-gamma-D-glutamyl-meso-2,6-diaminopimelate + ADP + phosphate + H(+)</text>
        <dbReference type="Rhea" id="RHEA:23676"/>
        <dbReference type="ChEBI" id="CHEBI:15378"/>
        <dbReference type="ChEBI" id="CHEBI:30616"/>
        <dbReference type="ChEBI" id="CHEBI:43474"/>
        <dbReference type="ChEBI" id="CHEBI:57791"/>
        <dbReference type="ChEBI" id="CHEBI:83900"/>
        <dbReference type="ChEBI" id="CHEBI:83905"/>
        <dbReference type="ChEBI" id="CHEBI:456216"/>
        <dbReference type="EC" id="6.3.2.13"/>
    </reaction>
</comment>
<evidence type="ECO:0000256" key="10">
    <source>
        <dbReference type="HAMAP-Rule" id="MF_00208"/>
    </source>
</evidence>
<dbReference type="EMBL" id="JAUBDI010000001">
    <property type="protein sequence ID" value="MDW0111893.1"/>
    <property type="molecule type" value="Genomic_DNA"/>
</dbReference>
<keyword evidence="10 11" id="KW-0132">Cell division</keyword>
<dbReference type="InterPro" id="IPR013221">
    <property type="entry name" value="Mur_ligase_cen"/>
</dbReference>
<dbReference type="Gene3D" id="3.40.1190.10">
    <property type="entry name" value="Mur-like, catalytic domain"/>
    <property type="match status" value="1"/>
</dbReference>
<keyword evidence="10" id="KW-0460">Magnesium</keyword>
<feature type="binding site" evidence="10">
    <location>
        <position position="440"/>
    </location>
    <ligand>
        <name>meso-2,6-diaminopimelate</name>
        <dbReference type="ChEBI" id="CHEBI:57791"/>
    </ligand>
</feature>
<dbReference type="SUPFAM" id="SSF53623">
    <property type="entry name" value="MurD-like peptide ligases, catalytic domain"/>
    <property type="match status" value="1"/>
</dbReference>
<dbReference type="Proteomes" id="UP001282284">
    <property type="component" value="Unassembled WGS sequence"/>
</dbReference>
<feature type="binding site" evidence="10">
    <location>
        <position position="193"/>
    </location>
    <ligand>
        <name>UDP-N-acetyl-alpha-D-muramoyl-L-alanyl-D-glutamate</name>
        <dbReference type="ChEBI" id="CHEBI:83900"/>
    </ligand>
</feature>
<keyword evidence="8 10" id="KW-0573">Peptidoglycan synthesis</keyword>
<dbReference type="InterPro" id="IPR018109">
    <property type="entry name" value="Folylpolyglutamate_synth_CS"/>
</dbReference>
<keyword evidence="5 10" id="KW-0547">Nucleotide-binding</keyword>
<feature type="domain" description="Mur ligase central" evidence="13">
    <location>
        <begin position="111"/>
        <end position="292"/>
    </location>
</feature>
<evidence type="ECO:0000256" key="7">
    <source>
        <dbReference type="ARBA" id="ARBA00022960"/>
    </source>
</evidence>
<dbReference type="InterPro" id="IPR036565">
    <property type="entry name" value="Mur-like_cat_sf"/>
</dbReference>
<dbReference type="PANTHER" id="PTHR23135:SF4">
    <property type="entry name" value="UDP-N-ACETYLMURAMOYL-L-ALANYL-D-GLUTAMATE--2,6-DIAMINOPIMELATE LIGASE MURE HOMOLOG, CHLOROPLASTIC"/>
    <property type="match status" value="1"/>
</dbReference>
<dbReference type="SUPFAM" id="SSF53244">
    <property type="entry name" value="MurD-like peptide ligases, peptide-binding domain"/>
    <property type="match status" value="1"/>
</dbReference>
<comment type="pathway">
    <text evidence="1 10 11">Cell wall biogenesis; peptidoglycan biosynthesis.</text>
</comment>
<evidence type="ECO:0000256" key="6">
    <source>
        <dbReference type="ARBA" id="ARBA00022840"/>
    </source>
</evidence>
<dbReference type="Pfam" id="PF02875">
    <property type="entry name" value="Mur_ligase_C"/>
    <property type="match status" value="1"/>
</dbReference>
<dbReference type="Gene3D" id="3.40.1390.10">
    <property type="entry name" value="MurE/MurF, N-terminal domain"/>
    <property type="match status" value="1"/>
</dbReference>
<proteinExistence type="inferred from homology"/>
<keyword evidence="6 10" id="KW-0067">ATP-binding</keyword>
<evidence type="ECO:0000256" key="4">
    <source>
        <dbReference type="ARBA" id="ARBA00022598"/>
    </source>
</evidence>
<dbReference type="Gene3D" id="3.90.190.20">
    <property type="entry name" value="Mur ligase, C-terminal domain"/>
    <property type="match status" value="1"/>
</dbReference>
<keyword evidence="7 10" id="KW-0133">Cell shape</keyword>
<reference evidence="14 15" key="1">
    <citation type="submission" date="2023-06" db="EMBL/GenBank/DDBJ databases">
        <title>Sporosarcina sp. nov., isolated from Korean traditional fermented seafood 'Jeotgal'.</title>
        <authorList>
            <person name="Yang A.I."/>
            <person name="Shin N.-R."/>
        </authorList>
    </citation>
    <scope>NUCLEOTIDE SEQUENCE [LARGE SCALE GENOMIC DNA]</scope>
    <source>
        <strain evidence="14 15">KCTC13119</strain>
    </source>
</reference>
<evidence type="ECO:0000256" key="5">
    <source>
        <dbReference type="ARBA" id="ARBA00022741"/>
    </source>
</evidence>
<protein>
    <recommendedName>
        <fullName evidence="10">UDP-N-acetylmuramoyl-L-alanyl-D-glutamate--2,6-diaminopimelate ligase</fullName>
        <ecNumber evidence="10">6.3.2.13</ecNumber>
    </recommendedName>
    <alternativeName>
        <fullName evidence="10">Meso-A2pm-adding enzyme</fullName>
    </alternativeName>
    <alternativeName>
        <fullName evidence="10">Meso-diaminopimelate-adding enzyme</fullName>
    </alternativeName>
    <alternativeName>
        <fullName evidence="10">UDP-MurNAc-L-Ala-D-Glu:meso-diaminopimelate ligase</fullName>
    </alternativeName>
    <alternativeName>
        <fullName evidence="10">UDP-MurNAc-tripeptide synthetase</fullName>
    </alternativeName>
    <alternativeName>
        <fullName evidence="10">UDP-N-acetylmuramyl-tripeptide synthetase</fullName>
    </alternativeName>
</protein>
<dbReference type="HAMAP" id="MF_00208">
    <property type="entry name" value="MurE"/>
    <property type="match status" value="1"/>
</dbReference>
<dbReference type="EC" id="6.3.2.13" evidence="10"/>
<dbReference type="InterPro" id="IPR004101">
    <property type="entry name" value="Mur_ligase_C"/>
</dbReference>
<comment type="cofactor">
    <cofactor evidence="10">
        <name>Mg(2+)</name>
        <dbReference type="ChEBI" id="CHEBI:18420"/>
    </cofactor>
</comment>
<evidence type="ECO:0000313" key="15">
    <source>
        <dbReference type="Proteomes" id="UP001282284"/>
    </source>
</evidence>
<evidence type="ECO:0000259" key="12">
    <source>
        <dbReference type="Pfam" id="PF02875"/>
    </source>
</evidence>
<feature type="binding site" evidence="10">
    <location>
        <begin position="158"/>
        <end position="159"/>
    </location>
    <ligand>
        <name>UDP-N-acetyl-alpha-D-muramoyl-L-alanyl-D-glutamate</name>
        <dbReference type="ChEBI" id="CHEBI:83900"/>
    </ligand>
</feature>
<evidence type="ECO:0000256" key="8">
    <source>
        <dbReference type="ARBA" id="ARBA00022984"/>
    </source>
</evidence>
<dbReference type="PROSITE" id="PS01011">
    <property type="entry name" value="FOLYLPOLYGLU_SYNT_1"/>
    <property type="match status" value="1"/>
</dbReference>
<keyword evidence="15" id="KW-1185">Reference proteome</keyword>
<dbReference type="PANTHER" id="PTHR23135">
    <property type="entry name" value="MUR LIGASE FAMILY MEMBER"/>
    <property type="match status" value="1"/>
</dbReference>
<comment type="caution">
    <text evidence="14">The sequence shown here is derived from an EMBL/GenBank/DDBJ whole genome shotgun (WGS) entry which is preliminary data.</text>
</comment>
<keyword evidence="4 10" id="KW-0436">Ligase</keyword>
<sequence>MLLSELVKDWPCTVKGSIGVDVLGVTERSGAVKQGDLFVARKGKADDGIFHVEEAIRRGAIAIVMDRNCKAELSRYPTVPIITVPDGRKFLSHVSAKLSGNPSELLTIIAVTGTNGKTTVTHFVGQLLHEMGAKAAVIGTTGIYMNGEKCVMDLPDMTTLPAEYLHPLLKKCVEGGITHVIMEASSLGLSTSRLDHCDIDIGVFLNIGVDHYEEHGSKQAYLAAKQLLANLSKEIIVNQDDEICIELVKNASKPTYRYNVNMTADVAVPKELYPTALLGRHNKSNAMAAVSVLMRLGYDQKEVLAHCHKLILPEGRLQQIEHAGIKVYIDYAHTPDALQTVLQSLIEEFTDCPIITVFGCGGNRDRGKRPEMAKVAVSLSTKVMITSDNPRYEDPNAIIRDVYSGIEGESSNVFIEPNRRKAIETVIAAAKEGDIVLIAGKGHEKTQLIGGESFHFSDYEIAKEAILGKK</sequence>
<evidence type="ECO:0000256" key="3">
    <source>
        <dbReference type="ARBA" id="ARBA00022490"/>
    </source>
</evidence>
<gene>
    <name evidence="10" type="primary">murE</name>
    <name evidence="14" type="ORF">QT711_01755</name>
</gene>
<feature type="binding site" evidence="10">
    <location>
        <position position="364"/>
    </location>
    <ligand>
        <name>meso-2,6-diaminopimelate</name>
        <dbReference type="ChEBI" id="CHEBI:57791"/>
    </ligand>
</feature>
<evidence type="ECO:0000256" key="2">
    <source>
        <dbReference type="ARBA" id="ARBA00005898"/>
    </source>
</evidence>
<feature type="binding site" evidence="10">
    <location>
        <begin position="388"/>
        <end position="391"/>
    </location>
    <ligand>
        <name>meso-2,6-diaminopimelate</name>
        <dbReference type="ChEBI" id="CHEBI:57791"/>
    </ligand>
</feature>
<dbReference type="GO" id="GO:0008765">
    <property type="term" value="F:UDP-N-acetylmuramoylalanyl-D-glutamate-2,6-diaminopimelate ligase activity"/>
    <property type="evidence" value="ECO:0007669"/>
    <property type="project" value="UniProtKB-EC"/>
</dbReference>
<evidence type="ECO:0000256" key="1">
    <source>
        <dbReference type="ARBA" id="ARBA00004752"/>
    </source>
</evidence>
<comment type="PTM">
    <text evidence="10">Carboxylation is probably crucial for Mg(2+) binding and, consequently, for the gamma-phosphate positioning of ATP.</text>
</comment>
<comment type="similarity">
    <text evidence="2 10">Belongs to the MurCDEF family. MurE subfamily.</text>
</comment>
<evidence type="ECO:0000259" key="13">
    <source>
        <dbReference type="Pfam" id="PF08245"/>
    </source>
</evidence>
<name>A0ABU4G6D0_9BACL</name>
<accession>A0ABU4G6D0</accession>
<keyword evidence="9 10" id="KW-0961">Cell wall biogenesis/degradation</keyword>
<dbReference type="NCBIfam" id="TIGR01085">
    <property type="entry name" value="murE"/>
    <property type="match status" value="1"/>
</dbReference>
<dbReference type="InterPro" id="IPR036615">
    <property type="entry name" value="Mur_ligase_C_dom_sf"/>
</dbReference>
<organism evidence="14 15">
    <name type="scientific">Sporosarcina saromensis</name>
    <dbReference type="NCBI Taxonomy" id="359365"/>
    <lineage>
        <taxon>Bacteria</taxon>
        <taxon>Bacillati</taxon>
        <taxon>Bacillota</taxon>
        <taxon>Bacilli</taxon>
        <taxon>Bacillales</taxon>
        <taxon>Caryophanaceae</taxon>
        <taxon>Sporosarcina</taxon>
    </lineage>
</organism>
<comment type="function">
    <text evidence="10">Catalyzes the addition of meso-diaminopimelic acid to the nucleotide precursor UDP-N-acetylmuramoyl-L-alanyl-D-glutamate (UMAG) in the biosynthesis of bacterial cell-wall peptidoglycan.</text>
</comment>
<dbReference type="InterPro" id="IPR005761">
    <property type="entry name" value="UDP-N-AcMur-Glu-dNH2Pim_ligase"/>
</dbReference>
<feature type="binding site" evidence="10">
    <location>
        <position position="29"/>
    </location>
    <ligand>
        <name>UDP-N-acetyl-alpha-D-muramoyl-L-alanyl-D-glutamate</name>
        <dbReference type="ChEBI" id="CHEBI:83900"/>
    </ligand>
</feature>
<feature type="domain" description="Mur ligase C-terminal" evidence="12">
    <location>
        <begin position="315"/>
        <end position="442"/>
    </location>
</feature>
<feature type="binding site" evidence="10">
    <location>
        <position position="185"/>
    </location>
    <ligand>
        <name>UDP-N-acetyl-alpha-D-muramoyl-L-alanyl-D-glutamate</name>
        <dbReference type="ChEBI" id="CHEBI:83900"/>
    </ligand>
</feature>
<feature type="short sequence motif" description="Meso-diaminopimelate recognition motif" evidence="10">
    <location>
        <begin position="388"/>
        <end position="391"/>
    </location>
</feature>
<feature type="binding site" evidence="10">
    <location>
        <position position="444"/>
    </location>
    <ligand>
        <name>meso-2,6-diaminopimelate</name>
        <dbReference type="ChEBI" id="CHEBI:57791"/>
    </ligand>
</feature>
<feature type="modified residue" description="N6-carboxylysine" evidence="10">
    <location>
        <position position="225"/>
    </location>
</feature>
<keyword evidence="10 11" id="KW-0131">Cell cycle</keyword>
<comment type="caution">
    <text evidence="10">Lacks conserved residue(s) required for the propagation of feature annotation.</text>
</comment>
<dbReference type="Pfam" id="PF08245">
    <property type="entry name" value="Mur_ligase_M"/>
    <property type="match status" value="1"/>
</dbReference>
<feature type="binding site" evidence="10">
    <location>
        <begin position="113"/>
        <end position="119"/>
    </location>
    <ligand>
        <name>ATP</name>
        <dbReference type="ChEBI" id="CHEBI:30616"/>
    </ligand>
</feature>